<comment type="caution">
    <text evidence="10">The sequence shown here is derived from an EMBL/GenBank/DDBJ whole genome shotgun (WGS) entry which is preliminary data.</text>
</comment>
<name>C0BW56_9FIRM</name>
<keyword evidence="4" id="KW-0804">Transcription</keyword>
<dbReference type="HOGENOM" id="CLU_000445_30_3_9"/>
<protein>
    <recommendedName>
        <fullName evidence="1">Stage 0 sporulation protein A homolog</fullName>
    </recommendedName>
</protein>
<dbReference type="SMART" id="SM00862">
    <property type="entry name" value="Trans_reg_C"/>
    <property type="match status" value="1"/>
</dbReference>
<dbReference type="PROSITE" id="PS51755">
    <property type="entry name" value="OMPR_PHOB"/>
    <property type="match status" value="1"/>
</dbReference>
<dbReference type="Pfam" id="PF00486">
    <property type="entry name" value="Trans_reg_C"/>
    <property type="match status" value="1"/>
</dbReference>
<dbReference type="CDD" id="cd00383">
    <property type="entry name" value="trans_reg_C"/>
    <property type="match status" value="1"/>
</dbReference>
<dbReference type="AlphaFoldDB" id="C0BW56"/>
<feature type="domain" description="Response regulatory" evidence="8">
    <location>
        <begin position="12"/>
        <end position="125"/>
    </location>
</feature>
<evidence type="ECO:0000256" key="7">
    <source>
        <dbReference type="PROSITE-ProRule" id="PRU01091"/>
    </source>
</evidence>
<evidence type="ECO:0000256" key="6">
    <source>
        <dbReference type="PROSITE-ProRule" id="PRU00169"/>
    </source>
</evidence>
<evidence type="ECO:0000256" key="4">
    <source>
        <dbReference type="ARBA" id="ARBA00023163"/>
    </source>
</evidence>
<dbReference type="EMBL" id="ABYI02000003">
    <property type="protein sequence ID" value="EEG75878.1"/>
    <property type="molecule type" value="Genomic_DNA"/>
</dbReference>
<reference evidence="10" key="1">
    <citation type="submission" date="2009-02" db="EMBL/GenBank/DDBJ databases">
        <authorList>
            <person name="Fulton L."/>
            <person name="Clifton S."/>
            <person name="Fulton B."/>
            <person name="Xu J."/>
            <person name="Minx P."/>
            <person name="Pepin K.H."/>
            <person name="Johnson M."/>
            <person name="Bhonagiri V."/>
            <person name="Nash W.E."/>
            <person name="Mardis E.R."/>
            <person name="Wilson R.K."/>
        </authorList>
    </citation>
    <scope>NUCLEOTIDE SEQUENCE [LARGE SCALE GENOMIC DNA]</scope>
    <source>
        <strain evidence="10">DSM 15053</strain>
    </source>
</reference>
<dbReference type="GO" id="GO:0006355">
    <property type="term" value="P:regulation of DNA-templated transcription"/>
    <property type="evidence" value="ECO:0007669"/>
    <property type="project" value="InterPro"/>
</dbReference>
<dbReference type="Pfam" id="PF00072">
    <property type="entry name" value="Response_reg"/>
    <property type="match status" value="1"/>
</dbReference>
<dbReference type="STRING" id="553973.CLOHYLEM_04044"/>
<keyword evidence="2" id="KW-0805">Transcription regulation</keyword>
<evidence type="ECO:0000256" key="3">
    <source>
        <dbReference type="ARBA" id="ARBA00023125"/>
    </source>
</evidence>
<dbReference type="InterPro" id="IPR036388">
    <property type="entry name" value="WH-like_DNA-bd_sf"/>
</dbReference>
<keyword evidence="3 7" id="KW-0238">DNA-binding</keyword>
<dbReference type="SMART" id="SM00448">
    <property type="entry name" value="REC"/>
    <property type="match status" value="1"/>
</dbReference>
<dbReference type="GO" id="GO:0000976">
    <property type="term" value="F:transcription cis-regulatory region binding"/>
    <property type="evidence" value="ECO:0007669"/>
    <property type="project" value="TreeGrafter"/>
</dbReference>
<dbReference type="PANTHER" id="PTHR48111">
    <property type="entry name" value="REGULATOR OF RPOS"/>
    <property type="match status" value="1"/>
</dbReference>
<feature type="modified residue" description="4-aspartylphosphate" evidence="6">
    <location>
        <position position="61"/>
    </location>
</feature>
<dbReference type="GO" id="GO:0005829">
    <property type="term" value="C:cytosol"/>
    <property type="evidence" value="ECO:0007669"/>
    <property type="project" value="TreeGrafter"/>
</dbReference>
<accession>C0BW56</accession>
<evidence type="ECO:0000256" key="5">
    <source>
        <dbReference type="ARBA" id="ARBA00024867"/>
    </source>
</evidence>
<dbReference type="InterPro" id="IPR011006">
    <property type="entry name" value="CheY-like_superfamily"/>
</dbReference>
<sequence length="240" mass="27497">MRREDENMQKIKILIVEDDKAIADAVAYTLEKEEFKFIIAGSAAEALPYIGRKDIGLYLLDVMLPDGTGYDICRKIKRYHNVPVIFLTACDEEANVVMGLDIGADDYIVKPFRIRELISRIRSVLRRYDSRQDIRPASVYCAGDIRVLTAEGKVYCKEEEICLSALEYKLLLFLIRHEGQIVTREQLLSHIYDIAGEYVNDNTLTVYIKRLRDKLETDTEGPEIIRTVRGLGYTIGESHV</sequence>
<feature type="domain" description="OmpR/PhoB-type" evidence="9">
    <location>
        <begin position="137"/>
        <end position="237"/>
    </location>
</feature>
<dbReference type="InterPro" id="IPR001789">
    <property type="entry name" value="Sig_transdc_resp-reg_receiver"/>
</dbReference>
<organism evidence="10 11">
    <name type="scientific">[Clostridium] hylemonae DSM 15053</name>
    <dbReference type="NCBI Taxonomy" id="553973"/>
    <lineage>
        <taxon>Bacteria</taxon>
        <taxon>Bacillati</taxon>
        <taxon>Bacillota</taxon>
        <taxon>Clostridia</taxon>
        <taxon>Lachnospirales</taxon>
        <taxon>Lachnospiraceae</taxon>
    </lineage>
</organism>
<dbReference type="InterPro" id="IPR039420">
    <property type="entry name" value="WalR-like"/>
</dbReference>
<gene>
    <name evidence="10" type="ORF">CLOHYLEM_04044</name>
</gene>
<evidence type="ECO:0000313" key="10">
    <source>
        <dbReference type="EMBL" id="EEG75878.1"/>
    </source>
</evidence>
<dbReference type="Proteomes" id="UP000004893">
    <property type="component" value="Unassembled WGS sequence"/>
</dbReference>
<dbReference type="GO" id="GO:0032993">
    <property type="term" value="C:protein-DNA complex"/>
    <property type="evidence" value="ECO:0007669"/>
    <property type="project" value="TreeGrafter"/>
</dbReference>
<feature type="DNA-binding region" description="OmpR/PhoB-type" evidence="7">
    <location>
        <begin position="137"/>
        <end position="237"/>
    </location>
</feature>
<keyword evidence="11" id="KW-1185">Reference proteome</keyword>
<dbReference type="eggNOG" id="COG0745">
    <property type="taxonomic scope" value="Bacteria"/>
</dbReference>
<evidence type="ECO:0000256" key="1">
    <source>
        <dbReference type="ARBA" id="ARBA00018672"/>
    </source>
</evidence>
<dbReference type="InterPro" id="IPR016032">
    <property type="entry name" value="Sig_transdc_resp-reg_C-effctor"/>
</dbReference>
<dbReference type="SUPFAM" id="SSF46894">
    <property type="entry name" value="C-terminal effector domain of the bipartite response regulators"/>
    <property type="match status" value="1"/>
</dbReference>
<dbReference type="GO" id="GO:0000156">
    <property type="term" value="F:phosphorelay response regulator activity"/>
    <property type="evidence" value="ECO:0007669"/>
    <property type="project" value="TreeGrafter"/>
</dbReference>
<dbReference type="Gene3D" id="3.40.50.2300">
    <property type="match status" value="1"/>
</dbReference>
<dbReference type="PROSITE" id="PS50110">
    <property type="entry name" value="RESPONSE_REGULATORY"/>
    <property type="match status" value="1"/>
</dbReference>
<evidence type="ECO:0000256" key="2">
    <source>
        <dbReference type="ARBA" id="ARBA00023015"/>
    </source>
</evidence>
<evidence type="ECO:0000259" key="8">
    <source>
        <dbReference type="PROSITE" id="PS50110"/>
    </source>
</evidence>
<dbReference type="SUPFAM" id="SSF52172">
    <property type="entry name" value="CheY-like"/>
    <property type="match status" value="1"/>
</dbReference>
<keyword evidence="6" id="KW-0597">Phosphoprotein</keyword>
<comment type="function">
    <text evidence="5">May play the central regulatory role in sporulation. It may be an element of the effector pathway responsible for the activation of sporulation genes in response to nutritional stress. Spo0A may act in concert with spo0H (a sigma factor) to control the expression of some genes that are critical to the sporulation process.</text>
</comment>
<reference evidence="10" key="2">
    <citation type="submission" date="2013-06" db="EMBL/GenBank/DDBJ databases">
        <title>Draft genome sequence of Clostridium hylemonae (DSM 15053).</title>
        <authorList>
            <person name="Sudarsanam P."/>
            <person name="Ley R."/>
            <person name="Guruge J."/>
            <person name="Turnbaugh P.J."/>
            <person name="Mahowald M."/>
            <person name="Liep D."/>
            <person name="Gordon J."/>
        </authorList>
    </citation>
    <scope>NUCLEOTIDE SEQUENCE</scope>
    <source>
        <strain evidence="10">DSM 15053</strain>
    </source>
</reference>
<evidence type="ECO:0000313" key="11">
    <source>
        <dbReference type="Proteomes" id="UP000004893"/>
    </source>
</evidence>
<dbReference type="InterPro" id="IPR001867">
    <property type="entry name" value="OmpR/PhoB-type_DNA-bd"/>
</dbReference>
<dbReference type="Gene3D" id="6.10.250.690">
    <property type="match status" value="1"/>
</dbReference>
<dbReference type="PANTHER" id="PTHR48111:SF73">
    <property type="entry name" value="ALKALINE PHOSPHATASE SYNTHESIS TRANSCRIPTIONAL REGULATORY PROTEIN PHOP"/>
    <property type="match status" value="1"/>
</dbReference>
<evidence type="ECO:0000259" key="9">
    <source>
        <dbReference type="PROSITE" id="PS51755"/>
    </source>
</evidence>
<dbReference type="Gene3D" id="1.10.10.10">
    <property type="entry name" value="Winged helix-like DNA-binding domain superfamily/Winged helix DNA-binding domain"/>
    <property type="match status" value="1"/>
</dbReference>
<dbReference type="CDD" id="cd17574">
    <property type="entry name" value="REC_OmpR"/>
    <property type="match status" value="1"/>
</dbReference>
<proteinExistence type="predicted"/>